<protein>
    <submittedName>
        <fullName evidence="1">LP09838p</fullName>
    </submittedName>
</protein>
<name>Q9I810_DROME</name>
<dbReference type="EMBL" id="AY119079">
    <property type="protein sequence ID" value="AAM50939.1"/>
    <property type="molecule type" value="mRNA"/>
</dbReference>
<accession>Q9I810</accession>
<dbReference type="AlphaFoldDB" id="Q9I810"/>
<reference evidence="1" key="1">
    <citation type="submission" date="2002-06" db="EMBL/GenBank/DDBJ databases">
        <authorList>
            <person name="Stapleton M."/>
            <person name="Brokstein P."/>
            <person name="Hong L."/>
            <person name="Agbayani A."/>
            <person name="Carlson J."/>
            <person name="Champe M."/>
            <person name="Chavez C."/>
            <person name="Dorsett V."/>
            <person name="Dresnek D."/>
            <person name="Farfan D."/>
            <person name="Frise E."/>
            <person name="George R."/>
            <person name="Gonzalez M."/>
            <person name="Guarin H."/>
            <person name="Kronmiller B."/>
            <person name="Li P."/>
            <person name="Liao G."/>
            <person name="Miranda A."/>
            <person name="Mungall C.J."/>
            <person name="Nunoo J."/>
            <person name="Pacleb J."/>
            <person name="Paragas V."/>
            <person name="Park S."/>
            <person name="Patel S."/>
            <person name="Phouanenavong S."/>
            <person name="Wan K."/>
            <person name="Yu C."/>
            <person name="Lewis S.E."/>
            <person name="Rubin G.M."/>
            <person name="Celniker S."/>
        </authorList>
    </citation>
    <scope>NUCLEOTIDE SEQUENCE</scope>
    <source>
        <strain evidence="1">Berkeley</strain>
    </source>
</reference>
<sequence>MCFSARHADFIRRELNTVRSLKTLKKYNLGKLLSNSEDGWNVRVVRRPGRTENNGPWTPTKWRDRELTVLRWTFDSSSGRPRPKVER</sequence>
<proteinExistence type="evidence at transcript level"/>
<organism evidence="1">
    <name type="scientific">Drosophila melanogaster</name>
    <name type="common">Fruit fly</name>
    <dbReference type="NCBI Taxonomy" id="7227"/>
    <lineage>
        <taxon>Eukaryota</taxon>
        <taxon>Metazoa</taxon>
        <taxon>Ecdysozoa</taxon>
        <taxon>Arthropoda</taxon>
        <taxon>Hexapoda</taxon>
        <taxon>Insecta</taxon>
        <taxon>Pterygota</taxon>
        <taxon>Neoptera</taxon>
        <taxon>Endopterygota</taxon>
        <taxon>Diptera</taxon>
        <taxon>Brachycera</taxon>
        <taxon>Muscomorpha</taxon>
        <taxon>Ephydroidea</taxon>
        <taxon>Drosophilidae</taxon>
        <taxon>Drosophila</taxon>
        <taxon>Sophophora</taxon>
    </lineage>
</organism>
<evidence type="ECO:0000313" key="1">
    <source>
        <dbReference type="EMBL" id="AAM50939.1"/>
    </source>
</evidence>